<gene>
    <name evidence="3" type="ORF">F5878DRAFT_667148</name>
</gene>
<dbReference type="EMBL" id="MU807209">
    <property type="protein sequence ID" value="KAJ3831828.1"/>
    <property type="molecule type" value="Genomic_DNA"/>
</dbReference>
<keyword evidence="4" id="KW-1185">Reference proteome</keyword>
<dbReference type="InterPro" id="IPR045340">
    <property type="entry name" value="DUF6533"/>
</dbReference>
<feature type="transmembrane region" description="Helical" evidence="1">
    <location>
        <begin position="225"/>
        <end position="243"/>
    </location>
</feature>
<dbReference type="Proteomes" id="UP001163846">
    <property type="component" value="Unassembled WGS sequence"/>
</dbReference>
<dbReference type="Pfam" id="PF20151">
    <property type="entry name" value="DUF6533"/>
    <property type="match status" value="1"/>
</dbReference>
<keyword evidence="1" id="KW-0472">Membrane</keyword>
<dbReference type="AlphaFoldDB" id="A0AA38NWB4"/>
<evidence type="ECO:0000256" key="1">
    <source>
        <dbReference type="SAM" id="Phobius"/>
    </source>
</evidence>
<name>A0AA38NWB4_9AGAR</name>
<keyword evidence="1" id="KW-1133">Transmembrane helix</keyword>
<feature type="transmembrane region" description="Helical" evidence="1">
    <location>
        <begin position="50"/>
        <end position="73"/>
    </location>
</feature>
<proteinExistence type="predicted"/>
<keyword evidence="1" id="KW-0812">Transmembrane</keyword>
<sequence length="251" mass="28465">MPPNVAEIQLEVNWNHYVELMEFVILVYDFVLTLDMEIERFWKRDTKRLASVLFFVNRYLTLVGNIPLMLFFFCPKLLLRYHNASTLLSISHLARIPLTSVSICTGDNYYEVLFVLRMKAIYSGSRRITGFLCVALVAMAVNDVVQLHYADLTPPNAVDPPSAVPQVGAIPTFSNSQGLHFAYLWIGIFVFDLCVFSLTLWKTYYIYRDGYGSGGIGTIIMRDGLMYFGIITLATLANIIAFLRGGVRSRS</sequence>
<evidence type="ECO:0000259" key="2">
    <source>
        <dbReference type="Pfam" id="PF20151"/>
    </source>
</evidence>
<feature type="transmembrane region" description="Helical" evidence="1">
    <location>
        <begin position="182"/>
        <end position="204"/>
    </location>
</feature>
<reference evidence="3" key="1">
    <citation type="submission" date="2022-08" db="EMBL/GenBank/DDBJ databases">
        <authorList>
            <consortium name="DOE Joint Genome Institute"/>
            <person name="Min B."/>
            <person name="Riley R."/>
            <person name="Sierra-Patev S."/>
            <person name="Naranjo-Ortiz M."/>
            <person name="Looney B."/>
            <person name="Konkel Z."/>
            <person name="Slot J.C."/>
            <person name="Sakamoto Y."/>
            <person name="Steenwyk J.L."/>
            <person name="Rokas A."/>
            <person name="Carro J."/>
            <person name="Camarero S."/>
            <person name="Ferreira P."/>
            <person name="Molpeceres G."/>
            <person name="Ruiz-Duenas F.J."/>
            <person name="Serrano A."/>
            <person name="Henrissat B."/>
            <person name="Drula E."/>
            <person name="Hughes K.W."/>
            <person name="Mata J.L."/>
            <person name="Ishikawa N.K."/>
            <person name="Vargas-Isla R."/>
            <person name="Ushijima S."/>
            <person name="Smith C.A."/>
            <person name="Ahrendt S."/>
            <person name="Andreopoulos W."/>
            <person name="He G."/>
            <person name="Labutti K."/>
            <person name="Lipzen A."/>
            <person name="Ng V."/>
            <person name="Sandor L."/>
            <person name="Barry K."/>
            <person name="Martinez A.T."/>
            <person name="Xiao Y."/>
            <person name="Gibbons J.G."/>
            <person name="Terashima K."/>
            <person name="Hibbett D.S."/>
            <person name="Grigoriev I.V."/>
        </authorList>
    </citation>
    <scope>NUCLEOTIDE SEQUENCE</scope>
    <source>
        <strain evidence="3">TFB9207</strain>
    </source>
</reference>
<feature type="transmembrane region" description="Helical" evidence="1">
    <location>
        <begin position="93"/>
        <end position="116"/>
    </location>
</feature>
<protein>
    <recommendedName>
        <fullName evidence="2">DUF6533 domain-containing protein</fullName>
    </recommendedName>
</protein>
<organism evidence="3 4">
    <name type="scientific">Lentinula raphanica</name>
    <dbReference type="NCBI Taxonomy" id="153919"/>
    <lineage>
        <taxon>Eukaryota</taxon>
        <taxon>Fungi</taxon>
        <taxon>Dikarya</taxon>
        <taxon>Basidiomycota</taxon>
        <taxon>Agaricomycotina</taxon>
        <taxon>Agaricomycetes</taxon>
        <taxon>Agaricomycetidae</taxon>
        <taxon>Agaricales</taxon>
        <taxon>Marasmiineae</taxon>
        <taxon>Omphalotaceae</taxon>
        <taxon>Lentinula</taxon>
    </lineage>
</organism>
<accession>A0AA38NWB4</accession>
<feature type="domain" description="DUF6533" evidence="2">
    <location>
        <begin position="23"/>
        <end position="63"/>
    </location>
</feature>
<feature type="transmembrane region" description="Helical" evidence="1">
    <location>
        <begin position="128"/>
        <end position="149"/>
    </location>
</feature>
<comment type="caution">
    <text evidence="3">The sequence shown here is derived from an EMBL/GenBank/DDBJ whole genome shotgun (WGS) entry which is preliminary data.</text>
</comment>
<evidence type="ECO:0000313" key="4">
    <source>
        <dbReference type="Proteomes" id="UP001163846"/>
    </source>
</evidence>
<evidence type="ECO:0000313" key="3">
    <source>
        <dbReference type="EMBL" id="KAJ3831828.1"/>
    </source>
</evidence>